<gene>
    <name evidence="1" type="ORF">MES4922_210058</name>
</gene>
<reference evidence="1" key="1">
    <citation type="submission" date="2022-03" db="EMBL/GenBank/DDBJ databases">
        <authorList>
            <person name="Brunel B."/>
        </authorList>
    </citation>
    <scope>NUCLEOTIDE SEQUENCE</scope>
    <source>
        <strain evidence="1">STM4922sample</strain>
    </source>
</reference>
<evidence type="ECO:0000313" key="1">
    <source>
        <dbReference type="EMBL" id="CAH2399069.1"/>
    </source>
</evidence>
<organism evidence="1 2">
    <name type="scientific">Mesorhizobium ventifaucium</name>
    <dbReference type="NCBI Taxonomy" id="666020"/>
    <lineage>
        <taxon>Bacteria</taxon>
        <taxon>Pseudomonadati</taxon>
        <taxon>Pseudomonadota</taxon>
        <taxon>Alphaproteobacteria</taxon>
        <taxon>Hyphomicrobiales</taxon>
        <taxon>Phyllobacteriaceae</taxon>
        <taxon>Mesorhizobium</taxon>
    </lineage>
</organism>
<protein>
    <recommendedName>
        <fullName evidence="3">DUF2332 domain-containing protein</fullName>
    </recommendedName>
</protein>
<dbReference type="Pfam" id="PF10094">
    <property type="entry name" value="DUF2332"/>
    <property type="match status" value="1"/>
</dbReference>
<dbReference type="Proteomes" id="UP001152604">
    <property type="component" value="Unassembled WGS sequence"/>
</dbReference>
<comment type="caution">
    <text evidence="1">The sequence shown here is derived from an EMBL/GenBank/DDBJ whole genome shotgun (WGS) entry which is preliminary data.</text>
</comment>
<keyword evidence="2" id="KW-1185">Reference proteome</keyword>
<evidence type="ECO:0008006" key="3">
    <source>
        <dbReference type="Google" id="ProtNLM"/>
    </source>
</evidence>
<sequence>MPAGSRHGFMGEEGLAEISARYIRFADTEARGRSPLYEELARAVAGDRETLGFLSTLPDVKRQPNLLLAAVRHLFGTPTGWNEFRQALLAQPEPVRSLMLERSTQTNEPGRCATLLPVLARLPQPLALLEVGTSAGLCLMPDLYGYDYGRKVIRAPEMASEPPVFRCSASETTPLPTASP</sequence>
<evidence type="ECO:0000313" key="2">
    <source>
        <dbReference type="Proteomes" id="UP001152604"/>
    </source>
</evidence>
<dbReference type="EMBL" id="CAKXZS010000014">
    <property type="protein sequence ID" value="CAH2399069.1"/>
    <property type="molecule type" value="Genomic_DNA"/>
</dbReference>
<name>A0ABM9DQX5_9HYPH</name>
<proteinExistence type="predicted"/>
<dbReference type="InterPro" id="IPR011200">
    <property type="entry name" value="UCP012608"/>
</dbReference>
<accession>A0ABM9DQX5</accession>